<evidence type="ECO:0000313" key="5">
    <source>
        <dbReference type="EMBL" id="SER88320.1"/>
    </source>
</evidence>
<dbReference type="Pfam" id="PF17167">
    <property type="entry name" value="Glyco_hydro_94"/>
    <property type="match status" value="1"/>
</dbReference>
<dbReference type="InterPro" id="IPR008928">
    <property type="entry name" value="6-hairpin_glycosidase_sf"/>
</dbReference>
<dbReference type="InterPro" id="IPR012341">
    <property type="entry name" value="6hp_glycosidase-like_sf"/>
</dbReference>
<dbReference type="Pfam" id="PF06165">
    <property type="entry name" value="GH94_b-supersand"/>
    <property type="match status" value="1"/>
</dbReference>
<gene>
    <name evidence="5" type="ORF">SAMN04487884_1137</name>
</gene>
<dbReference type="OrthoDB" id="9769991at2"/>
<accession>A0A1H9STJ6</accession>
<dbReference type="InterPro" id="IPR033432">
    <property type="entry name" value="GH94_catalytic"/>
</dbReference>
<dbReference type="GO" id="GO:0005975">
    <property type="term" value="P:carbohydrate metabolic process"/>
    <property type="evidence" value="ECO:0007669"/>
    <property type="project" value="InterPro"/>
</dbReference>
<dbReference type="PANTHER" id="PTHR37469:SF3">
    <property type="entry name" value="PUTATIVE-RELATED"/>
    <property type="match status" value="1"/>
</dbReference>
<dbReference type="SMART" id="SM01068">
    <property type="entry name" value="CBM_X"/>
    <property type="match status" value="1"/>
</dbReference>
<dbReference type="CDD" id="cd11755">
    <property type="entry name" value="GH94N_ChBP_like"/>
    <property type="match status" value="1"/>
</dbReference>
<dbReference type="Proteomes" id="UP000182584">
    <property type="component" value="Unassembled WGS sequence"/>
</dbReference>
<evidence type="ECO:0000259" key="3">
    <source>
        <dbReference type="Pfam" id="PF06165"/>
    </source>
</evidence>
<dbReference type="Gene3D" id="1.50.10.10">
    <property type="match status" value="1"/>
</dbReference>
<dbReference type="EMBL" id="FOGJ01000013">
    <property type="protein sequence ID" value="SER88320.1"/>
    <property type="molecule type" value="Genomic_DNA"/>
</dbReference>
<dbReference type="InterPro" id="IPR052047">
    <property type="entry name" value="GH94_Enzymes"/>
</dbReference>
<dbReference type="SUPFAM" id="SSF48208">
    <property type="entry name" value="Six-hairpin glycosidases"/>
    <property type="match status" value="1"/>
</dbReference>
<organism evidence="5 6">
    <name type="scientific">Butyrivibrio fibrisolvens</name>
    <dbReference type="NCBI Taxonomy" id="831"/>
    <lineage>
        <taxon>Bacteria</taxon>
        <taxon>Bacillati</taxon>
        <taxon>Bacillota</taxon>
        <taxon>Clostridia</taxon>
        <taxon>Lachnospirales</taxon>
        <taxon>Lachnospiraceae</taxon>
        <taxon>Butyrivibrio</taxon>
    </lineage>
</organism>
<protein>
    <submittedName>
        <fullName evidence="5">Chitobiose phosphorylase</fullName>
    </submittedName>
</protein>
<dbReference type="PANTHER" id="PTHR37469">
    <property type="entry name" value="CELLOBIONIC ACID PHOSPHORYLASE-RELATED"/>
    <property type="match status" value="1"/>
</dbReference>
<keyword evidence="2" id="KW-0808">Transferase</keyword>
<name>A0A1H9STJ6_BUTFI</name>
<dbReference type="SUPFAM" id="SSF74650">
    <property type="entry name" value="Galactose mutarotase-like"/>
    <property type="match status" value="1"/>
</dbReference>
<reference evidence="5 6" key="1">
    <citation type="submission" date="2016-10" db="EMBL/GenBank/DDBJ databases">
        <authorList>
            <person name="de Groot N.N."/>
        </authorList>
    </citation>
    <scope>NUCLEOTIDE SEQUENCE [LARGE SCALE GENOMIC DNA]</scope>
    <source>
        <strain evidence="5 6">AR40</strain>
    </source>
</reference>
<dbReference type="RefSeq" id="WP_074756310.1">
    <property type="nucleotide sequence ID" value="NZ_FOGJ01000013.1"/>
</dbReference>
<evidence type="ECO:0000256" key="1">
    <source>
        <dbReference type="ARBA" id="ARBA00022676"/>
    </source>
</evidence>
<sequence>MRYGHFDTNNNEYVIERVDLPVSWTNYLGVEDMCAVVNHTAGGYLFYNSPEYHRITRFRGNAVPMDRPGDYIYIRDRQDGDFWSISWQPVGKPLDKARYTARHGMSVTTYECEYKGIYASQKMSIPIGDKALIWDVRIENRSDHKRELDVFSYAEFSFHHIQIDNQNFQMSLYCAGSDYKDGAILYDLFYEEEGYQYFTANFEPDGYDCLRDSFIGTYNSESNPEAVVKGRCSSSKELGGNHCASLQKYVELDPGENIRLIYFLGEGQLDDSKAIREKYKDPSNLDKAYDRLQKFWEDKQKRFVAKTPEAGIDTMINTWTLYQSEINVMFSRFASFIEVGGRTGLGYRDTAQDAMTVIASNPAGCKKRIVELLRALTSQGYGIHLFEPSWFMPEDEKAQKKKPFKSPTVIPEVEGKSKAHGLADACADDALWLIPSITEYVKETGDTDFLKEKYGYADGGEGTVYEHMQKIVEFSSTQVGDNGISKGLRADWNDCLNLGGGESALVSFLLYKALTCLIEVAQYLGITTDEAGFETKLRELKSTLNEVLWDGDWYLRGFTKSGRKIGTKDNAEGKIHLESNAWAVLSGAADTDKAVRALDAIHDNLATPYGIMLNAPAYTKPDDEIGFIARVYPGLKENGSIFSHPNPWVWSAECCIGDGNRAFEYYKSLCPYYQNDKIETRWAEPYSYCQFISGKDHTTYGRAHHPFMTGSGGWAYYAVTHYMLGIRPSFDELIVDPCIPSEWDGFKISRVFRGQVYDISFKNPSHKQKGVSRILLDGQEVSSIKVSNTKNTNTKDIDALSTHTVEVIM</sequence>
<dbReference type="Gene3D" id="2.60.420.10">
    <property type="entry name" value="Maltose phosphorylase, domain 3"/>
    <property type="match status" value="1"/>
</dbReference>
<dbReference type="Gene3D" id="2.70.98.40">
    <property type="entry name" value="Glycoside hydrolase, family 65, N-terminal domain"/>
    <property type="match status" value="1"/>
</dbReference>
<dbReference type="InterPro" id="IPR010383">
    <property type="entry name" value="Glyco_hydrolase_94_b-supersand"/>
</dbReference>
<dbReference type="AlphaFoldDB" id="A0A1H9STJ6"/>
<dbReference type="InterPro" id="IPR037018">
    <property type="entry name" value="GH65_N"/>
</dbReference>
<evidence type="ECO:0000313" key="6">
    <source>
        <dbReference type="Proteomes" id="UP000182584"/>
    </source>
</evidence>
<keyword evidence="1" id="KW-0328">Glycosyltransferase</keyword>
<dbReference type="GO" id="GO:0016757">
    <property type="term" value="F:glycosyltransferase activity"/>
    <property type="evidence" value="ECO:0007669"/>
    <property type="project" value="UniProtKB-KW"/>
</dbReference>
<dbReference type="InterPro" id="IPR011013">
    <property type="entry name" value="Gal_mutarotase_sf_dom"/>
</dbReference>
<feature type="domain" description="Glycosyl hydrolase 94 supersandwich" evidence="3">
    <location>
        <begin position="11"/>
        <end position="282"/>
    </location>
</feature>
<dbReference type="GO" id="GO:0030246">
    <property type="term" value="F:carbohydrate binding"/>
    <property type="evidence" value="ECO:0007669"/>
    <property type="project" value="InterPro"/>
</dbReference>
<dbReference type="InterPro" id="IPR037828">
    <property type="entry name" value="GH94N_ChBP"/>
</dbReference>
<evidence type="ECO:0000259" key="4">
    <source>
        <dbReference type="Pfam" id="PF17167"/>
    </source>
</evidence>
<evidence type="ECO:0000256" key="2">
    <source>
        <dbReference type="ARBA" id="ARBA00022679"/>
    </source>
</evidence>
<proteinExistence type="predicted"/>
<feature type="domain" description="Glycosyl hydrolase 94 catalytic" evidence="4">
    <location>
        <begin position="295"/>
        <end position="725"/>
    </location>
</feature>